<protein>
    <recommendedName>
        <fullName evidence="4">Secreted protein</fullName>
    </recommendedName>
</protein>
<organism evidence="2 3">
    <name type="scientific">Trichoderma harzianum CBS 226.95</name>
    <dbReference type="NCBI Taxonomy" id="983964"/>
    <lineage>
        <taxon>Eukaryota</taxon>
        <taxon>Fungi</taxon>
        <taxon>Dikarya</taxon>
        <taxon>Ascomycota</taxon>
        <taxon>Pezizomycotina</taxon>
        <taxon>Sordariomycetes</taxon>
        <taxon>Hypocreomycetidae</taxon>
        <taxon>Hypocreales</taxon>
        <taxon>Hypocreaceae</taxon>
        <taxon>Trichoderma</taxon>
    </lineage>
</organism>
<feature type="chain" id="PRO_5015653906" description="Secreted protein" evidence="1">
    <location>
        <begin position="28"/>
        <end position="88"/>
    </location>
</feature>
<accession>A0A2T4AUP9</accession>
<evidence type="ECO:0000313" key="3">
    <source>
        <dbReference type="Proteomes" id="UP000241690"/>
    </source>
</evidence>
<dbReference type="RefSeq" id="XP_024780375.1">
    <property type="nucleotide sequence ID" value="XM_024913231.1"/>
</dbReference>
<feature type="signal peptide" evidence="1">
    <location>
        <begin position="1"/>
        <end position="27"/>
    </location>
</feature>
<dbReference type="Proteomes" id="UP000241690">
    <property type="component" value="Unassembled WGS sequence"/>
</dbReference>
<reference evidence="2 3" key="1">
    <citation type="submission" date="2016-07" db="EMBL/GenBank/DDBJ databases">
        <title>Multiple horizontal gene transfer events from other fungi enriched the ability of initially mycotrophic Trichoderma (Ascomycota) to feed on dead plant biomass.</title>
        <authorList>
            <consortium name="DOE Joint Genome Institute"/>
            <person name="Aerts A."/>
            <person name="Atanasova L."/>
            <person name="Chenthamara K."/>
            <person name="Zhang J."/>
            <person name="Grujic M."/>
            <person name="Henrissat B."/>
            <person name="Kuo A."/>
            <person name="Salamov A."/>
            <person name="Lipzen A."/>
            <person name="Labutti K."/>
            <person name="Barry K."/>
            <person name="Miao Y."/>
            <person name="Rahimi M.J."/>
            <person name="Shen Q."/>
            <person name="Grigoriev I.V."/>
            <person name="Kubicek C.P."/>
            <person name="Druzhinina I.S."/>
        </authorList>
    </citation>
    <scope>NUCLEOTIDE SEQUENCE [LARGE SCALE GENOMIC DNA]</scope>
    <source>
        <strain evidence="2 3">CBS 226.95</strain>
    </source>
</reference>
<evidence type="ECO:0000313" key="2">
    <source>
        <dbReference type="EMBL" id="PTB60698.1"/>
    </source>
</evidence>
<gene>
    <name evidence="2" type="ORF">M431DRAFT_193972</name>
</gene>
<evidence type="ECO:0000256" key="1">
    <source>
        <dbReference type="SAM" id="SignalP"/>
    </source>
</evidence>
<dbReference type="GeneID" id="36621792"/>
<sequence length="88" mass="9501">MLDDLGFSGPLIVLFLAFALWFSSVSSSTSIVGVGTHVVSSCLKILVASAGLRDNAVYGQLAETILVNEDISISWVTRKKRSQWRIAS</sequence>
<keyword evidence="3" id="KW-1185">Reference proteome</keyword>
<name>A0A2T4AUP9_TRIHA</name>
<proteinExistence type="predicted"/>
<dbReference type="AlphaFoldDB" id="A0A2T4AUP9"/>
<dbReference type="EMBL" id="KZ679675">
    <property type="protein sequence ID" value="PTB60698.1"/>
    <property type="molecule type" value="Genomic_DNA"/>
</dbReference>
<keyword evidence="1" id="KW-0732">Signal</keyword>
<evidence type="ECO:0008006" key="4">
    <source>
        <dbReference type="Google" id="ProtNLM"/>
    </source>
</evidence>